<keyword evidence="2" id="KW-1185">Reference proteome</keyword>
<organism evidence="1 2">
    <name type="scientific">Lachnoanaerobaculum saburreum F0468</name>
    <dbReference type="NCBI Taxonomy" id="1095750"/>
    <lineage>
        <taxon>Bacteria</taxon>
        <taxon>Bacillati</taxon>
        <taxon>Bacillota</taxon>
        <taxon>Clostridia</taxon>
        <taxon>Lachnospirales</taxon>
        <taxon>Lachnospiraceae</taxon>
        <taxon>Lachnoanaerobaculum</taxon>
    </lineage>
</organism>
<feature type="non-terminal residue" evidence="1">
    <location>
        <position position="39"/>
    </location>
</feature>
<proteinExistence type="predicted"/>
<name>I0RBB6_9FIRM</name>
<dbReference type="EMBL" id="AJGH01000016">
    <property type="protein sequence ID" value="EIC96974.1"/>
    <property type="molecule type" value="Genomic_DNA"/>
</dbReference>
<evidence type="ECO:0000313" key="1">
    <source>
        <dbReference type="EMBL" id="EIC96974.1"/>
    </source>
</evidence>
<comment type="caution">
    <text evidence="1">The sequence shown here is derived from an EMBL/GenBank/DDBJ whole genome shotgun (WGS) entry which is preliminary data.</text>
</comment>
<protein>
    <submittedName>
        <fullName evidence="1">Uncharacterized protein</fullName>
    </submittedName>
</protein>
<dbReference type="AlphaFoldDB" id="I0RBB6"/>
<gene>
    <name evidence="1" type="ORF">HMPREF9970_0180</name>
</gene>
<evidence type="ECO:0000313" key="2">
    <source>
        <dbReference type="Proteomes" id="UP000005039"/>
    </source>
</evidence>
<accession>I0RBB6</accession>
<dbReference type="Proteomes" id="UP000005039">
    <property type="component" value="Unassembled WGS sequence"/>
</dbReference>
<reference evidence="1 2" key="1">
    <citation type="submission" date="2012-03" db="EMBL/GenBank/DDBJ databases">
        <authorList>
            <person name="Durkin A.S."/>
            <person name="McCorrison J."/>
            <person name="Torralba M."/>
            <person name="Gillis M."/>
            <person name="Methe B."/>
            <person name="Sutton G."/>
            <person name="Nelson K.E."/>
        </authorList>
    </citation>
    <scope>NUCLEOTIDE SEQUENCE [LARGE SCALE GENOMIC DNA]</scope>
    <source>
        <strain evidence="1 2">F0468</strain>
    </source>
</reference>
<sequence length="39" mass="4592">MLDRNEIMELIARIEAASNWDDIETAEYERLCESLGLDY</sequence>